<dbReference type="SUPFAM" id="SSF51905">
    <property type="entry name" value="FAD/NAD(P)-binding domain"/>
    <property type="match status" value="1"/>
</dbReference>
<dbReference type="Pfam" id="PF01266">
    <property type="entry name" value="DAO"/>
    <property type="match status" value="1"/>
</dbReference>
<gene>
    <name evidence="10" type="ORF">M896_050800</name>
</gene>
<dbReference type="STRING" id="1354746.A0A0B2UJZ3"/>
<organism evidence="10 11">
    <name type="scientific">Ordospora colligata OC4</name>
    <dbReference type="NCBI Taxonomy" id="1354746"/>
    <lineage>
        <taxon>Eukaryota</taxon>
        <taxon>Fungi</taxon>
        <taxon>Fungi incertae sedis</taxon>
        <taxon>Microsporidia</taxon>
        <taxon>Ordosporidae</taxon>
        <taxon>Ordospora</taxon>
    </lineage>
</organism>
<evidence type="ECO:0000259" key="9">
    <source>
        <dbReference type="Pfam" id="PF16901"/>
    </source>
</evidence>
<comment type="cofactor">
    <cofactor evidence="1 7">
        <name>FAD</name>
        <dbReference type="ChEBI" id="CHEBI:57692"/>
    </cofactor>
</comment>
<comment type="similarity">
    <text evidence="2 7">Belongs to the FAD-dependent glycerol-3-phosphate dehydrogenase family.</text>
</comment>
<dbReference type="PANTHER" id="PTHR11985">
    <property type="entry name" value="GLYCEROL-3-PHOSPHATE DEHYDROGENASE"/>
    <property type="match status" value="1"/>
</dbReference>
<dbReference type="PANTHER" id="PTHR11985:SF15">
    <property type="entry name" value="GLYCEROL-3-PHOSPHATE DEHYDROGENASE, MITOCHONDRIAL"/>
    <property type="match status" value="1"/>
</dbReference>
<accession>A0A0B2UJZ3</accession>
<evidence type="ECO:0000313" key="10">
    <source>
        <dbReference type="EMBL" id="KHN69673.1"/>
    </source>
</evidence>
<evidence type="ECO:0000256" key="4">
    <source>
        <dbReference type="ARBA" id="ARBA00022630"/>
    </source>
</evidence>
<dbReference type="Pfam" id="PF16901">
    <property type="entry name" value="DAO_C"/>
    <property type="match status" value="1"/>
</dbReference>
<evidence type="ECO:0000256" key="6">
    <source>
        <dbReference type="ARBA" id="ARBA00023002"/>
    </source>
</evidence>
<evidence type="ECO:0000256" key="2">
    <source>
        <dbReference type="ARBA" id="ARBA00007330"/>
    </source>
</evidence>
<dbReference type="GO" id="GO:0005741">
    <property type="term" value="C:mitochondrial outer membrane"/>
    <property type="evidence" value="ECO:0007669"/>
    <property type="project" value="EnsemblFungi"/>
</dbReference>
<dbReference type="EMBL" id="JOKQ01000005">
    <property type="protein sequence ID" value="KHN69673.1"/>
    <property type="molecule type" value="Genomic_DNA"/>
</dbReference>
<evidence type="ECO:0000313" key="11">
    <source>
        <dbReference type="Proteomes" id="UP000031056"/>
    </source>
</evidence>
<dbReference type="PRINTS" id="PR01001">
    <property type="entry name" value="FADG3PDH"/>
</dbReference>
<dbReference type="EC" id="1.1.5.3" evidence="3 7"/>
<sequence length="607" mass="67795">MVIGVFLATALAVVIIRYLYCKRRNKLGMSFDKAPSLEWAPCSRDETLCRLESESFDLVVVGGGCTGAGCALDATTRGLKVALIERMDFGSGTSSKSTKLVHGGVRYLAKAIASFGWSQCKLVLQALSERTVMFNISPYLTNTIKIIVPIYSKAWAPYYYIGLKLYDWMSGIKSLGKSYFISKEQAVHAFPQVNRHNLYGAMVYFDGQQDDARNNVMLAVTAAYHGAAVANHVSVIQLIFECSKVVGIRCRDEITGKTIEIRAKGIINSTGNLVDTLRMMDEKCKDKIVVQSSGTHIVLSGKYIPRDMGFLDPQSSDGRVVFFMPWMGKTLVGSTDARTVDGDTIPTESDLDFLLNEVGSYSSVSPKPTRRDASAVWTGIRSLVKDGCASDTSSIVRKHYIGIDDNGLITITGGKWTIYRKMAEEAIDIAVNVFSLQPQRRCVTRHVKIVGAHGYTEDTWKEINKKLKVPEDMARRFARFYGARALKLADYIANGEKRHVMSRKYSYLISEVEYCIDNELAVSICDVLSNRLMLSLFDVREAYECVGQVLDVFRRKHRWGADRCNKEEIEAVKLLNTYGLSLLREKDGCEDTATHIECPLNRAKRTE</sequence>
<dbReference type="HOGENOM" id="CLU_015740_4_1_1"/>
<reference evidence="10 11" key="1">
    <citation type="journal article" date="2014" name="MBio">
        <title>The Ordospora colligata genome; evolution of extreme reduction in microsporidia and host-to-parasite horizontal gene transfer.</title>
        <authorList>
            <person name="Pombert J.-F."/>
            <person name="Haag K.L."/>
            <person name="Beidas S."/>
            <person name="Ebert D."/>
            <person name="Keeling P.J."/>
        </authorList>
    </citation>
    <scope>NUCLEOTIDE SEQUENCE [LARGE SCALE GENOMIC DNA]</scope>
    <source>
        <strain evidence="10 11">OC4</strain>
    </source>
</reference>
<dbReference type="Gene3D" id="1.10.8.870">
    <property type="entry name" value="Alpha-glycerophosphate oxidase, cap domain"/>
    <property type="match status" value="1"/>
</dbReference>
<keyword evidence="5" id="KW-0274">FAD</keyword>
<evidence type="ECO:0000259" key="8">
    <source>
        <dbReference type="Pfam" id="PF01266"/>
    </source>
</evidence>
<dbReference type="InterPro" id="IPR036188">
    <property type="entry name" value="FAD/NAD-bd_sf"/>
</dbReference>
<comment type="catalytic activity">
    <reaction evidence="7">
        <text>a quinone + sn-glycerol 3-phosphate = dihydroxyacetone phosphate + a quinol</text>
        <dbReference type="Rhea" id="RHEA:18977"/>
        <dbReference type="ChEBI" id="CHEBI:24646"/>
        <dbReference type="ChEBI" id="CHEBI:57597"/>
        <dbReference type="ChEBI" id="CHEBI:57642"/>
        <dbReference type="ChEBI" id="CHEBI:132124"/>
        <dbReference type="EC" id="1.1.5.3"/>
    </reaction>
</comment>
<comment type="caution">
    <text evidence="10">The sequence shown here is derived from an EMBL/GenBank/DDBJ whole genome shotgun (WGS) entry which is preliminary data.</text>
</comment>
<dbReference type="VEuPathDB" id="MicrosporidiaDB:M896_050800"/>
<keyword evidence="4 7" id="KW-0285">Flavoprotein</keyword>
<keyword evidence="11" id="KW-1185">Reference proteome</keyword>
<dbReference type="GO" id="GO:0006072">
    <property type="term" value="P:glycerol-3-phosphate metabolic process"/>
    <property type="evidence" value="ECO:0007669"/>
    <property type="project" value="UniProtKB-UniRule"/>
</dbReference>
<keyword evidence="6 7" id="KW-0560">Oxidoreductase</keyword>
<dbReference type="InterPro" id="IPR006076">
    <property type="entry name" value="FAD-dep_OxRdtase"/>
</dbReference>
<dbReference type="GO" id="GO:0004368">
    <property type="term" value="F:glycerol-3-phosphate dehydrogenase (quinone) activity"/>
    <property type="evidence" value="ECO:0007669"/>
    <property type="project" value="UniProtKB-EC"/>
</dbReference>
<dbReference type="AlphaFoldDB" id="A0A0B2UJZ3"/>
<feature type="domain" description="FAD dependent oxidoreductase" evidence="8">
    <location>
        <begin position="57"/>
        <end position="419"/>
    </location>
</feature>
<dbReference type="InterPro" id="IPR000447">
    <property type="entry name" value="G3P_DH_FAD-dep"/>
</dbReference>
<evidence type="ECO:0000256" key="5">
    <source>
        <dbReference type="ARBA" id="ARBA00022827"/>
    </source>
</evidence>
<dbReference type="Gene3D" id="3.30.9.10">
    <property type="entry name" value="D-Amino Acid Oxidase, subunit A, domain 2"/>
    <property type="match status" value="1"/>
</dbReference>
<dbReference type="GeneID" id="26261733"/>
<dbReference type="FunCoup" id="A0A0B2UJZ3">
    <property type="interactions" value="54"/>
</dbReference>
<dbReference type="PROSITE" id="PS00977">
    <property type="entry name" value="FAD_G3PDH_1"/>
    <property type="match status" value="1"/>
</dbReference>
<feature type="domain" description="Alpha-glycerophosphate oxidase C-terminal" evidence="9">
    <location>
        <begin position="442"/>
        <end position="563"/>
    </location>
</feature>
<dbReference type="InterPro" id="IPR031656">
    <property type="entry name" value="DAO_C"/>
</dbReference>
<dbReference type="OrthoDB" id="264015at2759"/>
<name>A0A0B2UJZ3_9MICR</name>
<dbReference type="InParanoid" id="A0A0B2UJZ3"/>
<protein>
    <recommendedName>
        <fullName evidence="3 7">Glycerol-3-phosphate dehydrogenase</fullName>
        <ecNumber evidence="3 7">1.1.5.3</ecNumber>
    </recommendedName>
</protein>
<dbReference type="GO" id="GO:0006071">
    <property type="term" value="P:glycerol metabolic process"/>
    <property type="evidence" value="ECO:0007669"/>
    <property type="project" value="EnsemblFungi"/>
</dbReference>
<proteinExistence type="inferred from homology"/>
<dbReference type="Proteomes" id="UP000031056">
    <property type="component" value="Unassembled WGS sequence"/>
</dbReference>
<dbReference type="InterPro" id="IPR038299">
    <property type="entry name" value="DAO_C_sf"/>
</dbReference>
<evidence type="ECO:0000256" key="3">
    <source>
        <dbReference type="ARBA" id="ARBA00013029"/>
    </source>
</evidence>
<evidence type="ECO:0000256" key="1">
    <source>
        <dbReference type="ARBA" id="ARBA00001974"/>
    </source>
</evidence>
<evidence type="ECO:0000256" key="7">
    <source>
        <dbReference type="RuleBase" id="RU361217"/>
    </source>
</evidence>
<dbReference type="Gene3D" id="3.50.50.60">
    <property type="entry name" value="FAD/NAD(P)-binding domain"/>
    <property type="match status" value="1"/>
</dbReference>
<dbReference type="RefSeq" id="XP_014563715.1">
    <property type="nucleotide sequence ID" value="XM_014708229.1"/>
</dbReference>